<dbReference type="EMBL" id="CP029551">
    <property type="protein sequence ID" value="AWN35190.1"/>
    <property type="molecule type" value="Genomic_DNA"/>
</dbReference>
<organism evidence="1 2">
    <name type="scientific">Methylobacterium radiodurans</name>
    <dbReference type="NCBI Taxonomy" id="2202828"/>
    <lineage>
        <taxon>Bacteria</taxon>
        <taxon>Pseudomonadati</taxon>
        <taxon>Pseudomonadota</taxon>
        <taxon>Alphaproteobacteria</taxon>
        <taxon>Hyphomicrobiales</taxon>
        <taxon>Methylobacteriaceae</taxon>
        <taxon>Methylobacterium</taxon>
    </lineage>
</organism>
<name>A0A2U8VNR0_9HYPH</name>
<evidence type="ECO:0000313" key="1">
    <source>
        <dbReference type="EMBL" id="AWN35190.1"/>
    </source>
</evidence>
<protein>
    <submittedName>
        <fullName evidence="1">Uncharacterized protein</fullName>
    </submittedName>
</protein>
<accession>A0A2U8VNR0</accession>
<evidence type="ECO:0000313" key="2">
    <source>
        <dbReference type="Proteomes" id="UP000246058"/>
    </source>
</evidence>
<dbReference type="Proteomes" id="UP000246058">
    <property type="component" value="Chromosome"/>
</dbReference>
<dbReference type="AlphaFoldDB" id="A0A2U8VNR0"/>
<keyword evidence="2" id="KW-1185">Reference proteome</keyword>
<gene>
    <name evidence="1" type="ORF">DK427_05075</name>
</gene>
<sequence length="64" mass="7352">MRCAAAAFYLGDHTLEEALAAWRQDYNAPTFRQRRMLLARLGTVIRRLAAEAETLRRRHGQPLA</sequence>
<proteinExistence type="predicted"/>
<reference evidence="1 2" key="1">
    <citation type="submission" date="2018-05" db="EMBL/GenBank/DDBJ databases">
        <title>Complete Genome Sequence of Methylobacterium sp. 17Sr1-43.</title>
        <authorList>
            <person name="Srinivasan S."/>
        </authorList>
    </citation>
    <scope>NUCLEOTIDE SEQUENCE [LARGE SCALE GENOMIC DNA]</scope>
    <source>
        <strain evidence="1 2">17Sr1-43</strain>
    </source>
</reference>
<dbReference type="KEGG" id="meti:DK427_05075"/>